<dbReference type="InterPro" id="IPR000408">
    <property type="entry name" value="Reg_chr_condens"/>
</dbReference>
<feature type="repeat" description="RCC1" evidence="5">
    <location>
        <begin position="52"/>
        <end position="101"/>
    </location>
</feature>
<dbReference type="PROSITE" id="PS00626">
    <property type="entry name" value="RCC1_2"/>
    <property type="match status" value="3"/>
</dbReference>
<dbReference type="GO" id="GO:0016567">
    <property type="term" value="P:protein ubiquitination"/>
    <property type="evidence" value="ECO:0007669"/>
    <property type="project" value="TreeGrafter"/>
</dbReference>
<keyword evidence="8" id="KW-1185">Reference proteome</keyword>
<dbReference type="AlphaFoldDB" id="A0A673X1Y8"/>
<evidence type="ECO:0000256" key="3">
    <source>
        <dbReference type="ARBA" id="ARBA00022786"/>
    </source>
</evidence>
<dbReference type="Pfam" id="PF00632">
    <property type="entry name" value="HECT"/>
    <property type="match status" value="1"/>
</dbReference>
<dbReference type="InterPro" id="IPR009091">
    <property type="entry name" value="RCC1/BLIP-II"/>
</dbReference>
<feature type="repeat" description="RCC1" evidence="5">
    <location>
        <begin position="1"/>
        <end position="51"/>
    </location>
</feature>
<dbReference type="PRINTS" id="PR00633">
    <property type="entry name" value="RCCNDNSATION"/>
</dbReference>
<dbReference type="InterPro" id="IPR000569">
    <property type="entry name" value="HECT_dom"/>
</dbReference>
<dbReference type="FunFam" id="3.30.2410.10:FF:000003">
    <property type="entry name" value="probable E3 ubiquitin-protein ligase HERC4 isoform X1"/>
    <property type="match status" value="1"/>
</dbReference>
<dbReference type="Gene3D" id="3.30.2160.10">
    <property type="entry name" value="Hect, E3 ligase catalytic domain"/>
    <property type="match status" value="2"/>
</dbReference>
<keyword evidence="2" id="KW-0677">Repeat</keyword>
<dbReference type="Pfam" id="PF25390">
    <property type="entry name" value="WD40_RLD"/>
    <property type="match status" value="1"/>
</dbReference>
<reference evidence="7" key="2">
    <citation type="submission" date="2025-09" db="UniProtKB">
        <authorList>
            <consortium name="Ensembl"/>
        </authorList>
    </citation>
    <scope>IDENTIFICATION</scope>
</reference>
<dbReference type="PANTHER" id="PTHR45622:SF18">
    <property type="entry name" value="E3 UBIQUITIN-PROTEIN LIGASE HERC3-RELATED"/>
    <property type="match status" value="1"/>
</dbReference>
<reference evidence="7" key="1">
    <citation type="submission" date="2025-08" db="UniProtKB">
        <authorList>
            <consortium name="Ensembl"/>
        </authorList>
    </citation>
    <scope>IDENTIFICATION</scope>
</reference>
<feature type="repeat" description="RCC1" evidence="5">
    <location>
        <begin position="156"/>
        <end position="208"/>
    </location>
</feature>
<sequence>MLCWGSTVEGQLGIGGARDPVCEPRSCQAFNGRGLKEVACGGRHSLFLLRDGRVYTCGSNRCGQLGHDKPGDSPELVVALDTQKIGVVSCGQAHSMALNEQGQVFAWGAGGGGQLGLGTAEETVPIPRLIKKLCEHRISQIMCGNKHCIALSKGENELFTWGQNSSGQLGLGMGEPSTLSPQPLKSLSGIPLAQITAGGDHSFALSLSGAVFGWGKNSAGQLGLNDKQDRSVPCHIKFLRSQKVVYISCGDEHTAALTKDGGLFTFGDGSRGQLGHDSTNSEPLPRQVQELMGSEVSQIACGRYCTTYDVSISPSIHVSLSCQATKSFESLLIPQLPCSPPDVEAMRIYLILSECPALHDSKNYITLTIPLAMAILRLDANPSKVLDNWWCLVDGGVFSRLVDMYKSIVVFLLTGGKALLVPVFLENYTSATLKLLEKLHKVTKTSLQTITFLFSSLQSSVTLCAYPFILNAQAKTTMLQTDAELQMQMAVSGANMHNVFMLLTLEPLLARNPFLVLHVRRDHLVSDALRELTIYSDVDLKKPLKVIFDGEEAVDAGGVTKEFFLLLLKELMDPVYGMFTQYTQSNLLWFSDKCFVEHNWFNLIGIICGLAIYNSTVVDLHFPLVLYKKLLGVAPTLEDLKELSPTEGRSLQQLLDHEEDDVEETFCLNFAVSPHRAPLEEFVEAYLKYMFRDSVSELYQAFSSGFLKVCGGKILSLFQPSELMAMVVGNNNYNWEEMEKNAVYKGEYSATHPTVRMFWEVFHEFPLEKKKRFLLFLTGSDRIPIHGMESLRISIQSTSAEEHYLPVAHTCYNLLDMPRYQTKETLHRRLTQAVEQYEGFSLV</sequence>
<gene>
    <name evidence="7" type="primary">HERC3</name>
    <name evidence="7" type="synonym">LOC115191762</name>
</gene>
<feature type="repeat" description="RCC1" evidence="5">
    <location>
        <begin position="209"/>
        <end position="260"/>
    </location>
</feature>
<dbReference type="SUPFAM" id="SSF56204">
    <property type="entry name" value="Hect, E3 ligase catalytic domain"/>
    <property type="match status" value="1"/>
</dbReference>
<dbReference type="SUPFAM" id="SSF50985">
    <property type="entry name" value="RCC1/BLIP-II"/>
    <property type="match status" value="1"/>
</dbReference>
<dbReference type="CDD" id="cd00078">
    <property type="entry name" value="HECTc"/>
    <property type="match status" value="1"/>
</dbReference>
<dbReference type="GO" id="GO:0061630">
    <property type="term" value="F:ubiquitin protein ligase activity"/>
    <property type="evidence" value="ECO:0007669"/>
    <property type="project" value="TreeGrafter"/>
</dbReference>
<evidence type="ECO:0000256" key="4">
    <source>
        <dbReference type="PROSITE-ProRule" id="PRU00104"/>
    </source>
</evidence>
<keyword evidence="1" id="KW-0808">Transferase</keyword>
<evidence type="ECO:0000313" key="8">
    <source>
        <dbReference type="Proteomes" id="UP000472277"/>
    </source>
</evidence>
<dbReference type="PROSITE" id="PS50237">
    <property type="entry name" value="HECT"/>
    <property type="match status" value="1"/>
</dbReference>
<dbReference type="GO" id="GO:0005737">
    <property type="term" value="C:cytoplasm"/>
    <property type="evidence" value="ECO:0007669"/>
    <property type="project" value="TreeGrafter"/>
</dbReference>
<dbReference type="PROSITE" id="PS50012">
    <property type="entry name" value="RCC1_3"/>
    <property type="match status" value="6"/>
</dbReference>
<keyword evidence="3 4" id="KW-0833">Ubl conjugation pathway</keyword>
<feature type="repeat" description="RCC1" evidence="5">
    <location>
        <begin position="261"/>
        <end position="312"/>
    </location>
</feature>
<dbReference type="GO" id="GO:0006511">
    <property type="term" value="P:ubiquitin-dependent protein catabolic process"/>
    <property type="evidence" value="ECO:0007669"/>
    <property type="project" value="TreeGrafter"/>
</dbReference>
<protein>
    <submittedName>
        <fullName evidence="7">HECT and RLD domain containing E3 ubiquitin protein ligase 3</fullName>
    </submittedName>
</protein>
<dbReference type="InterPro" id="IPR058923">
    <property type="entry name" value="RCC1-like_dom"/>
</dbReference>
<feature type="repeat" description="RCC1" evidence="5">
    <location>
        <begin position="102"/>
        <end position="154"/>
    </location>
</feature>
<organism evidence="7 8">
    <name type="scientific">Salmo trutta</name>
    <name type="common">Brown trout</name>
    <dbReference type="NCBI Taxonomy" id="8032"/>
    <lineage>
        <taxon>Eukaryota</taxon>
        <taxon>Metazoa</taxon>
        <taxon>Chordata</taxon>
        <taxon>Craniata</taxon>
        <taxon>Vertebrata</taxon>
        <taxon>Euteleostomi</taxon>
        <taxon>Actinopterygii</taxon>
        <taxon>Neopterygii</taxon>
        <taxon>Teleostei</taxon>
        <taxon>Protacanthopterygii</taxon>
        <taxon>Salmoniformes</taxon>
        <taxon>Salmonidae</taxon>
        <taxon>Salmoninae</taxon>
        <taxon>Salmo</taxon>
    </lineage>
</organism>
<dbReference type="SMART" id="SM00119">
    <property type="entry name" value="HECTc"/>
    <property type="match status" value="1"/>
</dbReference>
<evidence type="ECO:0000256" key="1">
    <source>
        <dbReference type="ARBA" id="ARBA00022679"/>
    </source>
</evidence>
<dbReference type="Gene3D" id="2.130.10.30">
    <property type="entry name" value="Regulator of chromosome condensation 1/beta-lactamase-inhibitor protein II"/>
    <property type="match status" value="2"/>
</dbReference>
<evidence type="ECO:0000259" key="6">
    <source>
        <dbReference type="PROSITE" id="PS50237"/>
    </source>
</evidence>
<feature type="active site" description="Glycyl thioester intermediate" evidence="4">
    <location>
        <position position="811"/>
    </location>
</feature>
<dbReference type="Proteomes" id="UP000472277">
    <property type="component" value="Chromosome 4"/>
</dbReference>
<proteinExistence type="predicted"/>
<evidence type="ECO:0000256" key="2">
    <source>
        <dbReference type="ARBA" id="ARBA00022737"/>
    </source>
</evidence>
<name>A0A673X1Y8_SALTR</name>
<dbReference type="Gene3D" id="3.90.1750.10">
    <property type="entry name" value="Hect, E3 ligase catalytic domains"/>
    <property type="match status" value="2"/>
</dbReference>
<dbReference type="Gene3D" id="3.30.2410.10">
    <property type="entry name" value="Hect, E3 ligase catalytic domain"/>
    <property type="match status" value="1"/>
</dbReference>
<dbReference type="PANTHER" id="PTHR45622">
    <property type="entry name" value="UBIQUITIN-PROTEIN LIGASE E3A-RELATED"/>
    <property type="match status" value="1"/>
</dbReference>
<feature type="domain" description="HECT" evidence="6">
    <location>
        <begin position="536"/>
        <end position="843"/>
    </location>
</feature>
<accession>A0A673X1Y8</accession>
<dbReference type="InterPro" id="IPR051709">
    <property type="entry name" value="Ub-ligase/GTPase-reg"/>
</dbReference>
<dbReference type="GeneTree" id="ENSGT00940000158189"/>
<evidence type="ECO:0000256" key="5">
    <source>
        <dbReference type="PROSITE-ProRule" id="PRU00235"/>
    </source>
</evidence>
<dbReference type="Ensembl" id="ENSSTUT00000019180.1">
    <property type="protein sequence ID" value="ENSSTUP00000018225.1"/>
    <property type="gene ID" value="ENSSTUG00000007826.1"/>
</dbReference>
<evidence type="ECO:0000313" key="7">
    <source>
        <dbReference type="Ensembl" id="ENSSTUP00000018225.1"/>
    </source>
</evidence>
<dbReference type="InterPro" id="IPR035983">
    <property type="entry name" value="Hect_E3_ubiquitin_ligase"/>
</dbReference>